<name>A0A9P4ULN1_9PEZI</name>
<dbReference type="EMBL" id="MU003851">
    <property type="protein sequence ID" value="KAF2717120.1"/>
    <property type="molecule type" value="Genomic_DNA"/>
</dbReference>
<feature type="region of interest" description="Disordered" evidence="1">
    <location>
        <begin position="45"/>
        <end position="76"/>
    </location>
</feature>
<dbReference type="AlphaFoldDB" id="A0A9P4ULN1"/>
<reference evidence="2" key="1">
    <citation type="journal article" date="2020" name="Stud. Mycol.">
        <title>101 Dothideomycetes genomes: a test case for predicting lifestyles and emergence of pathogens.</title>
        <authorList>
            <person name="Haridas S."/>
            <person name="Albert R."/>
            <person name="Binder M."/>
            <person name="Bloem J."/>
            <person name="Labutti K."/>
            <person name="Salamov A."/>
            <person name="Andreopoulos B."/>
            <person name="Baker S."/>
            <person name="Barry K."/>
            <person name="Bills G."/>
            <person name="Bluhm B."/>
            <person name="Cannon C."/>
            <person name="Castanera R."/>
            <person name="Culley D."/>
            <person name="Daum C."/>
            <person name="Ezra D."/>
            <person name="Gonzalez J."/>
            <person name="Henrissat B."/>
            <person name="Kuo A."/>
            <person name="Liang C."/>
            <person name="Lipzen A."/>
            <person name="Lutzoni F."/>
            <person name="Magnuson J."/>
            <person name="Mondo S."/>
            <person name="Nolan M."/>
            <person name="Ohm R."/>
            <person name="Pangilinan J."/>
            <person name="Park H.-J."/>
            <person name="Ramirez L."/>
            <person name="Alfaro M."/>
            <person name="Sun H."/>
            <person name="Tritt A."/>
            <person name="Yoshinaga Y."/>
            <person name="Zwiers L.-H."/>
            <person name="Turgeon B."/>
            <person name="Goodwin S."/>
            <person name="Spatafora J."/>
            <person name="Crous P."/>
            <person name="Grigoriev I."/>
        </authorList>
    </citation>
    <scope>NUCLEOTIDE SEQUENCE</scope>
    <source>
        <strain evidence="2">CBS 116435</strain>
    </source>
</reference>
<sequence length="76" mass="8155">MCECVCVCNASHLTRVKSTERYGPSSLRRALTLSVATLSLQLQPASAAPSTSNQHQIANRNSTTNSTTDLPRCAPH</sequence>
<evidence type="ECO:0000313" key="3">
    <source>
        <dbReference type="Proteomes" id="UP000799441"/>
    </source>
</evidence>
<keyword evidence="3" id="KW-1185">Reference proteome</keyword>
<protein>
    <submittedName>
        <fullName evidence="2">Uncharacterized protein</fullName>
    </submittedName>
</protein>
<dbReference type="Proteomes" id="UP000799441">
    <property type="component" value="Unassembled WGS sequence"/>
</dbReference>
<evidence type="ECO:0000313" key="2">
    <source>
        <dbReference type="EMBL" id="KAF2717120.1"/>
    </source>
</evidence>
<proteinExistence type="predicted"/>
<accession>A0A9P4ULN1</accession>
<gene>
    <name evidence="2" type="ORF">K431DRAFT_161628</name>
</gene>
<organism evidence="2 3">
    <name type="scientific">Polychaeton citri CBS 116435</name>
    <dbReference type="NCBI Taxonomy" id="1314669"/>
    <lineage>
        <taxon>Eukaryota</taxon>
        <taxon>Fungi</taxon>
        <taxon>Dikarya</taxon>
        <taxon>Ascomycota</taxon>
        <taxon>Pezizomycotina</taxon>
        <taxon>Dothideomycetes</taxon>
        <taxon>Dothideomycetidae</taxon>
        <taxon>Capnodiales</taxon>
        <taxon>Capnodiaceae</taxon>
        <taxon>Polychaeton</taxon>
    </lineage>
</organism>
<comment type="caution">
    <text evidence="2">The sequence shown here is derived from an EMBL/GenBank/DDBJ whole genome shotgun (WGS) entry which is preliminary data.</text>
</comment>
<evidence type="ECO:0000256" key="1">
    <source>
        <dbReference type="SAM" id="MobiDB-lite"/>
    </source>
</evidence>
<feature type="compositionally biased region" description="Polar residues" evidence="1">
    <location>
        <begin position="45"/>
        <end position="69"/>
    </location>
</feature>